<organism evidence="2 3">
    <name type="scientific">Anisodus acutangulus</name>
    <dbReference type="NCBI Taxonomy" id="402998"/>
    <lineage>
        <taxon>Eukaryota</taxon>
        <taxon>Viridiplantae</taxon>
        <taxon>Streptophyta</taxon>
        <taxon>Embryophyta</taxon>
        <taxon>Tracheophyta</taxon>
        <taxon>Spermatophyta</taxon>
        <taxon>Magnoliopsida</taxon>
        <taxon>eudicotyledons</taxon>
        <taxon>Gunneridae</taxon>
        <taxon>Pentapetalae</taxon>
        <taxon>asterids</taxon>
        <taxon>lamiids</taxon>
        <taxon>Solanales</taxon>
        <taxon>Solanaceae</taxon>
        <taxon>Solanoideae</taxon>
        <taxon>Hyoscyameae</taxon>
        <taxon>Anisodus</taxon>
    </lineage>
</organism>
<evidence type="ECO:0000256" key="1">
    <source>
        <dbReference type="SAM" id="MobiDB-lite"/>
    </source>
</evidence>
<gene>
    <name evidence="2" type="ORF">K7X08_032631</name>
</gene>
<evidence type="ECO:0000313" key="3">
    <source>
        <dbReference type="Proteomes" id="UP001152561"/>
    </source>
</evidence>
<comment type="caution">
    <text evidence="2">The sequence shown here is derived from an EMBL/GenBank/DDBJ whole genome shotgun (WGS) entry which is preliminary data.</text>
</comment>
<dbReference type="EMBL" id="JAJAGQ010000013">
    <property type="protein sequence ID" value="KAJ8546557.1"/>
    <property type="molecule type" value="Genomic_DNA"/>
</dbReference>
<sequence length="207" mass="23428">MAAMAASQSTTVAGQSPLSTTPDANIPQSIPNKVQYGQNEDDCRIINPELAKYGADDDEDEKKGYNVETSNNKVRQKSKNAEINVEKEKEVARKYNQQNQNKLSNNGKNKQDENQKDGKHNENEKQKYRGYNNQYNHYHHSARMLSSGKILGNPGNWNQVKDNRDFKTKKGNNNHNEKQNDNSGTSTSNKFDTLMNLSEDNEEDGDT</sequence>
<dbReference type="AlphaFoldDB" id="A0A9Q1RA92"/>
<feature type="compositionally biased region" description="Polar residues" evidence="1">
    <location>
        <begin position="1"/>
        <end position="38"/>
    </location>
</feature>
<name>A0A9Q1RA92_9SOLA</name>
<feature type="compositionally biased region" description="Polar residues" evidence="1">
    <location>
        <begin position="181"/>
        <end position="198"/>
    </location>
</feature>
<reference evidence="3" key="1">
    <citation type="journal article" date="2023" name="Proc. Natl. Acad. Sci. U.S.A.">
        <title>Genomic and structural basis for evolution of tropane alkaloid biosynthesis.</title>
        <authorList>
            <person name="Wanga Y.-J."/>
            <person name="Taina T."/>
            <person name="Yua J.-Y."/>
            <person name="Lia J."/>
            <person name="Xua B."/>
            <person name="Chenc J."/>
            <person name="D'Auriad J.C."/>
            <person name="Huanga J.-P."/>
            <person name="Huanga S.-X."/>
        </authorList>
    </citation>
    <scope>NUCLEOTIDE SEQUENCE [LARGE SCALE GENOMIC DNA]</scope>
    <source>
        <strain evidence="3">cv. KIB-2019</strain>
    </source>
</reference>
<dbReference type="OrthoDB" id="10653610at2759"/>
<proteinExistence type="predicted"/>
<feature type="region of interest" description="Disordered" evidence="1">
    <location>
        <begin position="1"/>
        <end position="207"/>
    </location>
</feature>
<protein>
    <submittedName>
        <fullName evidence="2">Uncharacterized protein</fullName>
    </submittedName>
</protein>
<feature type="compositionally biased region" description="Polar residues" evidence="1">
    <location>
        <begin position="95"/>
        <end position="108"/>
    </location>
</feature>
<evidence type="ECO:0000313" key="2">
    <source>
        <dbReference type="EMBL" id="KAJ8546557.1"/>
    </source>
</evidence>
<feature type="compositionally biased region" description="Basic and acidic residues" evidence="1">
    <location>
        <begin position="84"/>
        <end position="93"/>
    </location>
</feature>
<accession>A0A9Q1RA92</accession>
<feature type="compositionally biased region" description="Basic and acidic residues" evidence="1">
    <location>
        <begin position="109"/>
        <end position="127"/>
    </location>
</feature>
<keyword evidence="3" id="KW-1185">Reference proteome</keyword>
<dbReference type="Proteomes" id="UP001152561">
    <property type="component" value="Unassembled WGS sequence"/>
</dbReference>